<evidence type="ECO:0000256" key="2">
    <source>
        <dbReference type="ARBA" id="ARBA00022723"/>
    </source>
</evidence>
<dbReference type="Pfam" id="PF05163">
    <property type="entry name" value="DinB"/>
    <property type="match status" value="1"/>
</dbReference>
<protein>
    <submittedName>
        <fullName evidence="3">Damage-inducible protein DinB</fullName>
    </submittedName>
</protein>
<dbReference type="InterPro" id="IPR007837">
    <property type="entry name" value="DinB"/>
</dbReference>
<dbReference type="SUPFAM" id="SSF109854">
    <property type="entry name" value="DinB/YfiT-like putative metalloenzymes"/>
    <property type="match status" value="1"/>
</dbReference>
<dbReference type="RefSeq" id="WP_190308561.1">
    <property type="nucleotide sequence ID" value="NZ_JACNYK010000002.1"/>
</dbReference>
<comment type="caution">
    <text evidence="3">The sequence shown here is derived from an EMBL/GenBank/DDBJ whole genome shotgun (WGS) entry which is preliminary data.</text>
</comment>
<keyword evidence="2" id="KW-0479">Metal-binding</keyword>
<dbReference type="Gene3D" id="1.20.120.450">
    <property type="entry name" value="dinb family like domain"/>
    <property type="match status" value="1"/>
</dbReference>
<comment type="similarity">
    <text evidence="1">Belongs to the DinB family.</text>
</comment>
<evidence type="ECO:0000313" key="4">
    <source>
        <dbReference type="Proteomes" id="UP000606494"/>
    </source>
</evidence>
<dbReference type="InterPro" id="IPR034660">
    <property type="entry name" value="DinB/YfiT-like"/>
</dbReference>
<organism evidence="3 4">
    <name type="scientific">Sphingobacterium arenae</name>
    <dbReference type="NCBI Taxonomy" id="1280598"/>
    <lineage>
        <taxon>Bacteria</taxon>
        <taxon>Pseudomonadati</taxon>
        <taxon>Bacteroidota</taxon>
        <taxon>Sphingobacteriia</taxon>
        <taxon>Sphingobacteriales</taxon>
        <taxon>Sphingobacteriaceae</taxon>
        <taxon>Sphingobacterium</taxon>
    </lineage>
</organism>
<keyword evidence="4" id="KW-1185">Reference proteome</keyword>
<gene>
    <name evidence="3" type="ORF">H8B17_07370</name>
</gene>
<dbReference type="EMBL" id="JACNYK010000002">
    <property type="protein sequence ID" value="MBD1425394.1"/>
    <property type="molecule type" value="Genomic_DNA"/>
</dbReference>
<evidence type="ECO:0000256" key="1">
    <source>
        <dbReference type="ARBA" id="ARBA00008635"/>
    </source>
</evidence>
<dbReference type="Proteomes" id="UP000606494">
    <property type="component" value="Unassembled WGS sequence"/>
</dbReference>
<evidence type="ECO:0000313" key="3">
    <source>
        <dbReference type="EMBL" id="MBD1425394.1"/>
    </source>
</evidence>
<name>A0ABR7Y273_9SPHI</name>
<proteinExistence type="inferred from homology"/>
<sequence>MKHFFKDLFEYSHHCNQQLATAISENENIVSEKTVKLYSHIISAHQIWNNRIQPTQKIFQVWQEHSVRDFQEIDMMNYRESAFLLEQCDLNKIIDYKTGQGHILASKVQDILFHVINHSTYHRAQIASEFRSAGIAPLMTDYILYKR</sequence>
<accession>A0ABR7Y273</accession>
<dbReference type="PANTHER" id="PTHR37302">
    <property type="entry name" value="SLR1116 PROTEIN"/>
    <property type="match status" value="1"/>
</dbReference>
<reference evidence="3 4" key="1">
    <citation type="submission" date="2020-08" db="EMBL/GenBank/DDBJ databases">
        <title>Sphingobacterium sp. DN00404 isolated from aquaculture water.</title>
        <authorList>
            <person name="Zhang M."/>
        </authorList>
    </citation>
    <scope>NUCLEOTIDE SEQUENCE [LARGE SCALE GENOMIC DNA]</scope>
    <source>
        <strain evidence="3 4">KCTC 32294</strain>
    </source>
</reference>
<dbReference type="PANTHER" id="PTHR37302:SF3">
    <property type="entry name" value="DAMAGE-INDUCIBLE PROTEIN DINB"/>
    <property type="match status" value="1"/>
</dbReference>